<protein>
    <submittedName>
        <fullName evidence="2">Uncharacterized protein</fullName>
    </submittedName>
</protein>
<organism evidence="2 3">
    <name type="scientific">Thermoanaerobacterium butyriciformans</name>
    <dbReference type="NCBI Taxonomy" id="1702242"/>
    <lineage>
        <taxon>Bacteria</taxon>
        <taxon>Bacillati</taxon>
        <taxon>Bacillota</taxon>
        <taxon>Clostridia</taxon>
        <taxon>Thermoanaerobacterales</taxon>
        <taxon>Thermoanaerobacteraceae</taxon>
        <taxon>Thermoanaerobacterium</taxon>
    </lineage>
</organism>
<feature type="signal peptide" evidence="1">
    <location>
        <begin position="1"/>
        <end position="22"/>
    </location>
</feature>
<evidence type="ECO:0000256" key="1">
    <source>
        <dbReference type="SAM" id="SignalP"/>
    </source>
</evidence>
<name>A0ABS4NEF3_9THEO</name>
<sequence>MKKLVSILLCLVLLMSTSVALASDNLNKSTADSIITVNPQKGDVQTNNANSIEPQTAYNYSIPNFYLVKGEVAWTTQSGIGFYSDGSDLPFYEDDFHISFKASGNPVNLFLGVYKIDDYVNHRTEIEKDPTKYVISYNIIYSAGDHKVNFMNLPKGKYVFLWKNMNSSNSRIDIANAVLTSD</sequence>
<dbReference type="Proteomes" id="UP001166402">
    <property type="component" value="Unassembled WGS sequence"/>
</dbReference>
<dbReference type="RefSeq" id="WP_209453847.1">
    <property type="nucleotide sequence ID" value="NZ_JAGGLT010000015.1"/>
</dbReference>
<gene>
    <name evidence="2" type="ORF">J2Z80_001555</name>
</gene>
<evidence type="ECO:0000313" key="2">
    <source>
        <dbReference type="EMBL" id="MBP2072032.1"/>
    </source>
</evidence>
<proteinExistence type="predicted"/>
<comment type="caution">
    <text evidence="2">The sequence shown here is derived from an EMBL/GenBank/DDBJ whole genome shotgun (WGS) entry which is preliminary data.</text>
</comment>
<keyword evidence="1" id="KW-0732">Signal</keyword>
<accession>A0ABS4NEF3</accession>
<reference evidence="2" key="1">
    <citation type="submission" date="2021-03" db="EMBL/GenBank/DDBJ databases">
        <title>Genomic Encyclopedia of Type Strains, Phase IV (KMG-IV): sequencing the most valuable type-strain genomes for metagenomic binning, comparative biology and taxonomic classification.</title>
        <authorList>
            <person name="Goeker M."/>
        </authorList>
    </citation>
    <scope>NUCLEOTIDE SEQUENCE</scope>
    <source>
        <strain evidence="2">DSM 101588</strain>
    </source>
</reference>
<dbReference type="EMBL" id="JAGGLT010000015">
    <property type="protein sequence ID" value="MBP2072032.1"/>
    <property type="molecule type" value="Genomic_DNA"/>
</dbReference>
<evidence type="ECO:0000313" key="3">
    <source>
        <dbReference type="Proteomes" id="UP001166402"/>
    </source>
</evidence>
<feature type="chain" id="PRO_5046188981" evidence="1">
    <location>
        <begin position="23"/>
        <end position="182"/>
    </location>
</feature>
<keyword evidence="3" id="KW-1185">Reference proteome</keyword>